<keyword evidence="2" id="KW-0813">Transport</keyword>
<comment type="similarity">
    <text evidence="1">Belongs to the ABC transporter superfamily.</text>
</comment>
<keyword evidence="3" id="KW-0547">Nucleotide-binding</keyword>
<evidence type="ECO:0000256" key="2">
    <source>
        <dbReference type="ARBA" id="ARBA00022448"/>
    </source>
</evidence>
<dbReference type="AlphaFoldDB" id="A0A843Z285"/>
<evidence type="ECO:0000256" key="1">
    <source>
        <dbReference type="ARBA" id="ARBA00005417"/>
    </source>
</evidence>
<comment type="caution">
    <text evidence="3">The sequence shown here is derived from an EMBL/GenBank/DDBJ whole genome shotgun (WGS) entry which is preliminary data.</text>
</comment>
<dbReference type="InterPro" id="IPR027417">
    <property type="entry name" value="P-loop_NTPase"/>
</dbReference>
<dbReference type="Proteomes" id="UP000469952">
    <property type="component" value="Unassembled WGS sequence"/>
</dbReference>
<name>A0A843Z285_LEUME</name>
<accession>A0A843Z285</accession>
<dbReference type="EMBL" id="WIPA01000010">
    <property type="protein sequence ID" value="MQR27111.1"/>
    <property type="molecule type" value="Genomic_DNA"/>
</dbReference>
<organism evidence="3 4">
    <name type="scientific">Leuconostoc mesenteroides</name>
    <dbReference type="NCBI Taxonomy" id="1245"/>
    <lineage>
        <taxon>Bacteria</taxon>
        <taxon>Bacillati</taxon>
        <taxon>Bacillota</taxon>
        <taxon>Bacilli</taxon>
        <taxon>Lactobacillales</taxon>
        <taxon>Lactobacillaceae</taxon>
        <taxon>Leuconostoc</taxon>
    </lineage>
</organism>
<dbReference type="GO" id="GO:0005524">
    <property type="term" value="F:ATP binding"/>
    <property type="evidence" value="ECO:0007669"/>
    <property type="project" value="UniProtKB-KW"/>
</dbReference>
<dbReference type="InterPro" id="IPR003439">
    <property type="entry name" value="ABC_transporter-like_ATP-bd"/>
</dbReference>
<dbReference type="Pfam" id="PF00005">
    <property type="entry name" value="ABC_tran"/>
    <property type="match status" value="1"/>
</dbReference>
<protein>
    <submittedName>
        <fullName evidence="3">ATP-binding cassette domain-containing protein</fullName>
    </submittedName>
</protein>
<keyword evidence="3" id="KW-0067">ATP-binding</keyword>
<dbReference type="GO" id="GO:0016887">
    <property type="term" value="F:ATP hydrolysis activity"/>
    <property type="evidence" value="ECO:0007669"/>
    <property type="project" value="InterPro"/>
</dbReference>
<proteinExistence type="inferred from homology"/>
<dbReference type="OrthoDB" id="2365508at2"/>
<dbReference type="SUPFAM" id="SSF52540">
    <property type="entry name" value="P-loop containing nucleoside triphosphate hydrolases"/>
    <property type="match status" value="1"/>
</dbReference>
<evidence type="ECO:0000313" key="3">
    <source>
        <dbReference type="EMBL" id="MQR27111.1"/>
    </source>
</evidence>
<dbReference type="Gene3D" id="3.40.50.300">
    <property type="entry name" value="P-loop containing nucleotide triphosphate hydrolases"/>
    <property type="match status" value="1"/>
</dbReference>
<evidence type="ECO:0000313" key="4">
    <source>
        <dbReference type="Proteomes" id="UP000469952"/>
    </source>
</evidence>
<dbReference type="OMA" id="MGERRYL"/>
<gene>
    <name evidence="3" type="ORF">GFV13_07510</name>
</gene>
<dbReference type="PROSITE" id="PS50893">
    <property type="entry name" value="ABC_TRANSPORTER_2"/>
    <property type="match status" value="1"/>
</dbReference>
<dbReference type="RefSeq" id="WP_010282405.1">
    <property type="nucleotide sequence ID" value="NZ_BCMO01000017.1"/>
</dbReference>
<reference evidence="3 4" key="1">
    <citation type="submission" date="2019-10" db="EMBL/GenBank/DDBJ databases">
        <title>WGS of Leuconostoc mesenteroides.</title>
        <authorList>
            <person name="Melo Bolivar J."/>
            <person name="Marino-Ramirez L."/>
            <person name="Villamil Diaz L.M."/>
        </authorList>
    </citation>
    <scope>NUCLEOTIDE SEQUENCE [LARGE SCALE GENOMIC DNA]</scope>
    <source>
        <strain evidence="3 4">M11</strain>
    </source>
</reference>
<dbReference type="InterPro" id="IPR050153">
    <property type="entry name" value="Metal_Ion_Import_ABC"/>
</dbReference>
<sequence length="195" mass="21754">MQIKKYSLHFGKRILAKNLDVILAEDKINIISGGNGVGKTTFLDFLAGVGPKTATGEKIGVPAQRDIAYQLQNIHFFPTLTVKQTIEMYRRFGNSLLEDNESFKKIKQTVLDSIWHLKVGQLSGGERKIVLTYGQCLLNKKLYIFDEPTSGVDTTNAKIILKLIAALVVNNEKTVVMTSHNLDQLDGLPFSKIDF</sequence>
<dbReference type="GeneID" id="29576344"/>
<dbReference type="PANTHER" id="PTHR42734">
    <property type="entry name" value="METAL TRANSPORT SYSTEM ATP-BINDING PROTEIN TM_0124-RELATED"/>
    <property type="match status" value="1"/>
</dbReference>
<dbReference type="PANTHER" id="PTHR42734:SF17">
    <property type="entry name" value="METAL TRANSPORT SYSTEM ATP-BINDING PROTEIN TM_0124-RELATED"/>
    <property type="match status" value="1"/>
</dbReference>